<organism evidence="2 3">
    <name type="scientific">Limosilactobacillus antri DSM 16041</name>
    <dbReference type="NCBI Taxonomy" id="525309"/>
    <lineage>
        <taxon>Bacteria</taxon>
        <taxon>Bacillati</taxon>
        <taxon>Bacillota</taxon>
        <taxon>Bacilli</taxon>
        <taxon>Lactobacillales</taxon>
        <taxon>Lactobacillaceae</taxon>
        <taxon>Limosilactobacillus</taxon>
    </lineage>
</organism>
<keyword evidence="3" id="KW-1185">Reference proteome</keyword>
<reference evidence="2 3" key="1">
    <citation type="journal article" date="2015" name="Genome Announc.">
        <title>Expanding the biotechnology potential of lactobacilli through comparative genomics of 213 strains and associated genera.</title>
        <authorList>
            <person name="Sun Z."/>
            <person name="Harris H.M."/>
            <person name="McCann A."/>
            <person name="Guo C."/>
            <person name="Argimon S."/>
            <person name="Zhang W."/>
            <person name="Yang X."/>
            <person name="Jeffery I.B."/>
            <person name="Cooney J.C."/>
            <person name="Kagawa T.F."/>
            <person name="Liu W."/>
            <person name="Song Y."/>
            <person name="Salvetti E."/>
            <person name="Wrobel A."/>
            <person name="Rasinkangas P."/>
            <person name="Parkhill J."/>
            <person name="Rea M.C."/>
            <person name="O'Sullivan O."/>
            <person name="Ritari J."/>
            <person name="Douillard F.P."/>
            <person name="Paul Ross R."/>
            <person name="Yang R."/>
            <person name="Briner A.E."/>
            <person name="Felis G.E."/>
            <person name="de Vos W.M."/>
            <person name="Barrangou R."/>
            <person name="Klaenhammer T.R."/>
            <person name="Caufield P.W."/>
            <person name="Cui Y."/>
            <person name="Zhang H."/>
            <person name="O'Toole P.W."/>
        </authorList>
    </citation>
    <scope>NUCLEOTIDE SEQUENCE [LARGE SCALE GENOMIC DNA]</scope>
    <source>
        <strain evidence="2 3">DSM 16041</strain>
    </source>
</reference>
<dbReference type="Proteomes" id="UP000051883">
    <property type="component" value="Unassembled WGS sequence"/>
</dbReference>
<protein>
    <recommendedName>
        <fullName evidence="1">SHOCT-like domain-containing protein</fullName>
    </recommendedName>
</protein>
<dbReference type="Pfam" id="PF20612">
    <property type="entry name" value="SHOCT_2"/>
    <property type="match status" value="1"/>
</dbReference>
<evidence type="ECO:0000313" key="3">
    <source>
        <dbReference type="Proteomes" id="UP000051883"/>
    </source>
</evidence>
<accession>A0ABR5P2I7</accession>
<sequence length="52" mass="5843">MNDLHYQQSKQIIQSLLNKGLISTTEFEDIDTLNKQTFPSLLGPGSVDTSKF</sequence>
<name>A0ABR5P2I7_9LACO</name>
<dbReference type="EMBL" id="AZDK01000001">
    <property type="protein sequence ID" value="KRK60827.1"/>
    <property type="molecule type" value="Genomic_DNA"/>
</dbReference>
<comment type="caution">
    <text evidence="2">The sequence shown here is derived from an EMBL/GenBank/DDBJ whole genome shotgun (WGS) entry which is preliminary data.</text>
</comment>
<feature type="domain" description="SHOCT-like" evidence="1">
    <location>
        <begin position="2"/>
        <end position="44"/>
    </location>
</feature>
<evidence type="ECO:0000313" key="2">
    <source>
        <dbReference type="EMBL" id="KRK60827.1"/>
    </source>
</evidence>
<dbReference type="InterPro" id="IPR046749">
    <property type="entry name" value="SHOCT_2"/>
</dbReference>
<evidence type="ECO:0000259" key="1">
    <source>
        <dbReference type="Pfam" id="PF20612"/>
    </source>
</evidence>
<proteinExistence type="predicted"/>
<gene>
    <name evidence="2" type="ORF">FC31_GL000017</name>
</gene>